<dbReference type="InterPro" id="IPR051414">
    <property type="entry name" value="Adenylate-forming_Reductase"/>
</dbReference>
<dbReference type="Proteomes" id="UP000249402">
    <property type="component" value="Unassembled WGS sequence"/>
</dbReference>
<keyword evidence="6" id="KW-1185">Reference proteome</keyword>
<dbReference type="STRING" id="1448316.A0A395H583"/>
<reference evidence="5 6" key="1">
    <citation type="submission" date="2018-02" db="EMBL/GenBank/DDBJ databases">
        <title>The genomes of Aspergillus section Nigri reveals drivers in fungal speciation.</title>
        <authorList>
            <consortium name="DOE Joint Genome Institute"/>
            <person name="Vesth T.C."/>
            <person name="Nybo J."/>
            <person name="Theobald S."/>
            <person name="Brandl J."/>
            <person name="Frisvad J.C."/>
            <person name="Nielsen K.F."/>
            <person name="Lyhne E.K."/>
            <person name="Kogle M.E."/>
            <person name="Kuo A."/>
            <person name="Riley R."/>
            <person name="Clum A."/>
            <person name="Nolan M."/>
            <person name="Lipzen A."/>
            <person name="Salamov A."/>
            <person name="Henrissat B."/>
            <person name="Wiebenga A."/>
            <person name="De vries R.P."/>
            <person name="Grigoriev I.V."/>
            <person name="Mortensen U.H."/>
            <person name="Andersen M.R."/>
            <person name="Baker S.E."/>
        </authorList>
    </citation>
    <scope>NUCLEOTIDE SEQUENCE [LARGE SCALE GENOMIC DNA]</scope>
    <source>
        <strain evidence="5 6">CBS 121593</strain>
    </source>
</reference>
<gene>
    <name evidence="5" type="ORF">BO80DRAFT_471672</name>
</gene>
<evidence type="ECO:0000256" key="2">
    <source>
        <dbReference type="ARBA" id="ARBA00022553"/>
    </source>
</evidence>
<feature type="domain" description="Thioester reductase (TE)" evidence="4">
    <location>
        <begin position="567"/>
        <end position="762"/>
    </location>
</feature>
<dbReference type="Pfam" id="PF07993">
    <property type="entry name" value="NAD_binding_4"/>
    <property type="match status" value="1"/>
</dbReference>
<dbReference type="PANTHER" id="PTHR43439">
    <property type="entry name" value="PHENYLACETATE-COENZYME A LIGASE"/>
    <property type="match status" value="1"/>
</dbReference>
<dbReference type="Gene3D" id="3.40.50.12780">
    <property type="entry name" value="N-terminal domain of ligase-like"/>
    <property type="match status" value="1"/>
</dbReference>
<dbReference type="SUPFAM" id="SSF51735">
    <property type="entry name" value="NAD(P)-binding Rossmann-fold domains"/>
    <property type="match status" value="1"/>
</dbReference>
<evidence type="ECO:0000259" key="3">
    <source>
        <dbReference type="Pfam" id="PF00501"/>
    </source>
</evidence>
<dbReference type="Gene3D" id="3.40.50.720">
    <property type="entry name" value="NAD(P)-binding Rossmann-like Domain"/>
    <property type="match status" value="1"/>
</dbReference>
<dbReference type="SUPFAM" id="SSF56801">
    <property type="entry name" value="Acetyl-CoA synthetase-like"/>
    <property type="match status" value="1"/>
</dbReference>
<dbReference type="VEuPathDB" id="FungiDB:BO80DRAFT_471672"/>
<evidence type="ECO:0000313" key="6">
    <source>
        <dbReference type="Proteomes" id="UP000249402"/>
    </source>
</evidence>
<accession>A0A395H583</accession>
<dbReference type="Gene3D" id="1.10.1200.10">
    <property type="entry name" value="ACP-like"/>
    <property type="match status" value="1"/>
</dbReference>
<feature type="domain" description="AMP-dependent synthetase/ligase" evidence="3">
    <location>
        <begin position="49"/>
        <end position="242"/>
    </location>
</feature>
<dbReference type="PANTHER" id="PTHR43439:SF2">
    <property type="entry name" value="ENZYME, PUTATIVE (JCVI)-RELATED"/>
    <property type="match status" value="1"/>
</dbReference>
<protein>
    <recommendedName>
        <fullName evidence="7">Acetyl-CoA synthetase-like protein</fullName>
    </recommendedName>
</protein>
<organism evidence="5 6">
    <name type="scientific">Aspergillus ibericus CBS 121593</name>
    <dbReference type="NCBI Taxonomy" id="1448316"/>
    <lineage>
        <taxon>Eukaryota</taxon>
        <taxon>Fungi</taxon>
        <taxon>Dikarya</taxon>
        <taxon>Ascomycota</taxon>
        <taxon>Pezizomycotina</taxon>
        <taxon>Eurotiomycetes</taxon>
        <taxon>Eurotiomycetidae</taxon>
        <taxon>Eurotiales</taxon>
        <taxon>Aspergillaceae</taxon>
        <taxon>Aspergillus</taxon>
        <taxon>Aspergillus subgen. Circumdati</taxon>
    </lineage>
</organism>
<name>A0A395H583_9EURO</name>
<evidence type="ECO:0000256" key="1">
    <source>
        <dbReference type="ARBA" id="ARBA00022450"/>
    </source>
</evidence>
<dbReference type="Pfam" id="PF00501">
    <property type="entry name" value="AMP-binding"/>
    <property type="match status" value="1"/>
</dbReference>
<dbReference type="InterPro" id="IPR036736">
    <property type="entry name" value="ACP-like_sf"/>
</dbReference>
<dbReference type="InterPro" id="IPR000873">
    <property type="entry name" value="AMP-dep_synth/lig_dom"/>
</dbReference>
<dbReference type="RefSeq" id="XP_025577364.1">
    <property type="nucleotide sequence ID" value="XM_025723106.1"/>
</dbReference>
<dbReference type="InterPro" id="IPR013120">
    <property type="entry name" value="FAR_NAD-bd"/>
</dbReference>
<dbReference type="AlphaFoldDB" id="A0A395H583"/>
<dbReference type="GeneID" id="37227971"/>
<evidence type="ECO:0000259" key="4">
    <source>
        <dbReference type="Pfam" id="PF07993"/>
    </source>
</evidence>
<dbReference type="OrthoDB" id="429813at2759"/>
<evidence type="ECO:0000313" key="5">
    <source>
        <dbReference type="EMBL" id="RAL03037.1"/>
    </source>
</evidence>
<keyword evidence="2" id="KW-0597">Phosphoprotein</keyword>
<dbReference type="InterPro" id="IPR036291">
    <property type="entry name" value="NAD(P)-bd_dom_sf"/>
</dbReference>
<keyword evidence="1" id="KW-0596">Phosphopantetheine</keyword>
<sequence>MASSLSHHARVLLPDIIEDRSRSDPNRVWAICPVAEKENPGGLPSQRQFEYRTVTYGEFSNAINHVACIMKEFLGEGSCFETPAYIGPTNLRYSIVTVAAIKAGYKIFLPSPRNSASTCCSLLTQINCRVLITTDPEPPSISSITKNYVMIKLNIPSLRDPLDDQSPRAYKCIDQSPYDPIFVLHTLGSTGDPKPVVYTHEFVSRLVLGASLGVDAGEDSTALCRLYNTGQFYCMLPPFHALLTPNVIADLAQRPASLKTVSTKVKYLMYTGGSVPQWAVHPCFGAEPFPHDNKVCELGIVRQSEGECYQPVLLFEGYWVCLFTIEEDNDIIRTATSEINAHPEVRHALLAGYQQEQTILLIEPESQGTFTSEQKPMPESLRNRILLADPPKQFVRTGKGTVQRQATWKLFAADIASMALAKKETVQGPARQGTDHLDLEVVKWTISDALTDTVKRETIADDVDYFSRGLDSLHITQLCRKLQSTISLPYLKVDDIYSNPTTTLLAERIVSTAPTERPPNNPDRERLRAIQAYLDQYSTKVDQIALDASITNTKESLALSSRSVIVLTGSSGSIRSHLLDLLLQDPLVTHVYYLNHRIQSEPTNGTQSTEPSLFDKSKITFLHADLSRYKLGLSDAIYDKLRNSATLILHTTWPVNFNLSLKAFESSLDSILNLIRLVVGSARRPSFFFLSSVAAILNYPRMKNTAEQVPETVIPQPLSAAASGYSESKYVAERILHYTSERLHISVGIERIGQVTGQAQDGRG</sequence>
<dbReference type="InterPro" id="IPR042099">
    <property type="entry name" value="ANL_N_sf"/>
</dbReference>
<dbReference type="EMBL" id="KZ824429">
    <property type="protein sequence ID" value="RAL03037.1"/>
    <property type="molecule type" value="Genomic_DNA"/>
</dbReference>
<dbReference type="SUPFAM" id="SSF47336">
    <property type="entry name" value="ACP-like"/>
    <property type="match status" value="1"/>
</dbReference>
<proteinExistence type="predicted"/>
<evidence type="ECO:0008006" key="7">
    <source>
        <dbReference type="Google" id="ProtNLM"/>
    </source>
</evidence>